<reference evidence="9 10" key="1">
    <citation type="submission" date="2017-01" db="EMBL/GenBank/DDBJ databases">
        <authorList>
            <person name="Erauso G."/>
        </authorList>
    </citation>
    <scope>NUCLEOTIDE SEQUENCE [LARGE SCALE GENOMIC DNA]</scope>
    <source>
        <strain evidence="9">MESINF1</strain>
    </source>
</reference>
<evidence type="ECO:0000313" key="9">
    <source>
        <dbReference type="EMBL" id="SSC13566.1"/>
    </source>
</evidence>
<protein>
    <recommendedName>
        <fullName evidence="8">Threonine/serine exporter-like N-terminal domain-containing protein</fullName>
    </recommendedName>
</protein>
<feature type="transmembrane region" description="Helical" evidence="7">
    <location>
        <begin position="142"/>
        <end position="158"/>
    </location>
</feature>
<dbReference type="GO" id="GO:0005886">
    <property type="term" value="C:plasma membrane"/>
    <property type="evidence" value="ECO:0007669"/>
    <property type="project" value="UniProtKB-SubCell"/>
</dbReference>
<proteinExistence type="inferred from homology"/>
<dbReference type="GO" id="GO:0022857">
    <property type="term" value="F:transmembrane transporter activity"/>
    <property type="evidence" value="ECO:0007669"/>
    <property type="project" value="InterPro"/>
</dbReference>
<dbReference type="Proteomes" id="UP000250796">
    <property type="component" value="Chromosome MESINF"/>
</dbReference>
<dbReference type="RefSeq" id="WP_169699702.1">
    <property type="nucleotide sequence ID" value="NZ_LS974202.1"/>
</dbReference>
<sequence length="250" mass="27587">MVMRPEDVLFMMILFGRGIVSSGGSATDVEMALESIGKKNGFKTEVASTPTVIHISLVELDGRSWSRIERIKVERPDFYRITSYRNLLQEYLNDKTSWVDIIESLKLLESTRERYPLLLRSFCSGIAAMAFSYMFGGNLLESLFSGVITAPIFLLLSLMPSNRMLIDFLAGFMTTILAVLCGFFFNLNSSKIIIGSIMPYVPGIIITNSILELANRNLVSGSSKFTEAILILVSLVFGASSAFFVAGGLV</sequence>
<dbReference type="Pfam" id="PF06738">
    <property type="entry name" value="ThrE"/>
    <property type="match status" value="1"/>
</dbReference>
<keyword evidence="5 7" id="KW-0472">Membrane</keyword>
<evidence type="ECO:0000256" key="6">
    <source>
        <dbReference type="ARBA" id="ARBA00034125"/>
    </source>
</evidence>
<feature type="transmembrane region" description="Helical" evidence="7">
    <location>
        <begin position="165"/>
        <end position="186"/>
    </location>
</feature>
<dbReference type="PANTHER" id="PTHR34390:SF2">
    <property type="entry name" value="SUCCINATE TRANSPORTER SUBUNIT YJJP-RELATED"/>
    <property type="match status" value="1"/>
</dbReference>
<dbReference type="PANTHER" id="PTHR34390">
    <property type="entry name" value="UPF0442 PROTEIN YJJB-RELATED"/>
    <property type="match status" value="1"/>
</dbReference>
<feature type="transmembrane region" description="Helical" evidence="7">
    <location>
        <begin position="192"/>
        <end position="213"/>
    </location>
</feature>
<evidence type="ECO:0000259" key="8">
    <source>
        <dbReference type="Pfam" id="PF06738"/>
    </source>
</evidence>
<keyword evidence="4 7" id="KW-1133">Transmembrane helix</keyword>
<evidence type="ECO:0000256" key="3">
    <source>
        <dbReference type="ARBA" id="ARBA00022692"/>
    </source>
</evidence>
<evidence type="ECO:0000256" key="7">
    <source>
        <dbReference type="SAM" id="Phobius"/>
    </source>
</evidence>
<keyword evidence="2" id="KW-1003">Cell membrane</keyword>
<name>A0A7Z7LGI1_9BACT</name>
<evidence type="ECO:0000256" key="1">
    <source>
        <dbReference type="ARBA" id="ARBA00004651"/>
    </source>
</evidence>
<organism evidence="9 10">
    <name type="scientific">Mesotoga infera</name>
    <dbReference type="NCBI Taxonomy" id="1236046"/>
    <lineage>
        <taxon>Bacteria</taxon>
        <taxon>Thermotogati</taxon>
        <taxon>Thermotogota</taxon>
        <taxon>Thermotogae</taxon>
        <taxon>Kosmotogales</taxon>
        <taxon>Kosmotogaceae</taxon>
        <taxon>Mesotoga</taxon>
    </lineage>
</organism>
<evidence type="ECO:0000256" key="4">
    <source>
        <dbReference type="ARBA" id="ARBA00022989"/>
    </source>
</evidence>
<keyword evidence="3 7" id="KW-0812">Transmembrane</keyword>
<accession>A0A7Z7LGI1</accession>
<dbReference type="AlphaFoldDB" id="A0A7Z7LGI1"/>
<dbReference type="EMBL" id="LS974202">
    <property type="protein sequence ID" value="SSC13566.1"/>
    <property type="molecule type" value="Genomic_DNA"/>
</dbReference>
<feature type="transmembrane region" description="Helical" evidence="7">
    <location>
        <begin position="225"/>
        <end position="249"/>
    </location>
</feature>
<keyword evidence="10" id="KW-1185">Reference proteome</keyword>
<dbReference type="GO" id="GO:0015744">
    <property type="term" value="P:succinate transport"/>
    <property type="evidence" value="ECO:0007669"/>
    <property type="project" value="TreeGrafter"/>
</dbReference>
<comment type="subcellular location">
    <subcellularLocation>
        <location evidence="1">Cell membrane</location>
        <topology evidence="1">Multi-pass membrane protein</topology>
    </subcellularLocation>
</comment>
<feature type="domain" description="Threonine/serine exporter-like N-terminal" evidence="8">
    <location>
        <begin position="12"/>
        <end position="243"/>
    </location>
</feature>
<dbReference type="InterPro" id="IPR010619">
    <property type="entry name" value="ThrE-like_N"/>
</dbReference>
<evidence type="ECO:0000256" key="5">
    <source>
        <dbReference type="ARBA" id="ARBA00023136"/>
    </source>
</evidence>
<evidence type="ECO:0000313" key="10">
    <source>
        <dbReference type="Proteomes" id="UP000250796"/>
    </source>
</evidence>
<evidence type="ECO:0000256" key="2">
    <source>
        <dbReference type="ARBA" id="ARBA00022475"/>
    </source>
</evidence>
<gene>
    <name evidence="9" type="ORF">MESINF_2126</name>
</gene>
<dbReference type="KEGG" id="minf:MESINF_2126"/>
<comment type="similarity">
    <text evidence="6">Belongs to the ThrE exporter (TC 2.A.79) family.</text>
</comment>
<dbReference type="InterPro" id="IPR050539">
    <property type="entry name" value="ThrE_Dicarb/AminoAcid_Exp"/>
</dbReference>